<dbReference type="GO" id="GO:0016887">
    <property type="term" value="F:ATP hydrolysis activity"/>
    <property type="evidence" value="ECO:0007669"/>
    <property type="project" value="InterPro"/>
</dbReference>
<evidence type="ECO:0000313" key="10">
    <source>
        <dbReference type="EMBL" id="HHE54553.1"/>
    </source>
</evidence>
<dbReference type="Gene3D" id="3.30.1370.110">
    <property type="match status" value="1"/>
</dbReference>
<evidence type="ECO:0000259" key="9">
    <source>
        <dbReference type="PROSITE" id="PS50828"/>
    </source>
</evidence>
<dbReference type="NCBIfam" id="TIGR01069">
    <property type="entry name" value="mutS2"/>
    <property type="match status" value="1"/>
</dbReference>
<feature type="binding site" evidence="7">
    <location>
        <begin position="336"/>
        <end position="343"/>
    </location>
    <ligand>
        <name>ATP</name>
        <dbReference type="ChEBI" id="CHEBI:30616"/>
    </ligand>
</feature>
<dbReference type="InterPro" id="IPR007696">
    <property type="entry name" value="DNA_mismatch_repair_MutS_core"/>
</dbReference>
<dbReference type="InterPro" id="IPR045076">
    <property type="entry name" value="MutS"/>
</dbReference>
<feature type="coiled-coil region" evidence="8">
    <location>
        <begin position="520"/>
        <end position="625"/>
    </location>
</feature>
<dbReference type="SUPFAM" id="SSF160443">
    <property type="entry name" value="SMR domain-like"/>
    <property type="match status" value="1"/>
</dbReference>
<dbReference type="GO" id="GO:0140664">
    <property type="term" value="F:ATP-dependent DNA damage sensor activity"/>
    <property type="evidence" value="ECO:0007669"/>
    <property type="project" value="InterPro"/>
</dbReference>
<dbReference type="PROSITE" id="PS00486">
    <property type="entry name" value="DNA_MISMATCH_REPAIR_2"/>
    <property type="match status" value="1"/>
</dbReference>
<dbReference type="Proteomes" id="UP000886111">
    <property type="component" value="Unassembled WGS sequence"/>
</dbReference>
<keyword evidence="4 7" id="KW-0067">ATP-binding</keyword>
<dbReference type="EC" id="3.1.-.-" evidence="7"/>
<dbReference type="GO" id="GO:0005524">
    <property type="term" value="F:ATP binding"/>
    <property type="evidence" value="ECO:0007669"/>
    <property type="project" value="UniProtKB-UniRule"/>
</dbReference>
<evidence type="ECO:0000256" key="5">
    <source>
        <dbReference type="ARBA" id="ARBA00022884"/>
    </source>
</evidence>
<reference evidence="10" key="1">
    <citation type="journal article" date="2020" name="mSystems">
        <title>Genome- and Community-Level Interaction Insights into Carbon Utilization and Element Cycling Functions of Hydrothermarchaeota in Hydrothermal Sediment.</title>
        <authorList>
            <person name="Zhou Z."/>
            <person name="Liu Y."/>
            <person name="Xu W."/>
            <person name="Pan J."/>
            <person name="Luo Z.H."/>
            <person name="Li M."/>
        </authorList>
    </citation>
    <scope>NUCLEOTIDE SEQUENCE [LARGE SCALE GENOMIC DNA]</scope>
    <source>
        <strain evidence="10">HyVt-76</strain>
    </source>
</reference>
<organism evidence="10">
    <name type="scientific">Caldithrix abyssi</name>
    <dbReference type="NCBI Taxonomy" id="187145"/>
    <lineage>
        <taxon>Bacteria</taxon>
        <taxon>Pseudomonadati</taxon>
        <taxon>Calditrichota</taxon>
        <taxon>Calditrichia</taxon>
        <taxon>Calditrichales</taxon>
        <taxon>Calditrichaceae</taxon>
        <taxon>Caldithrix</taxon>
    </lineage>
</organism>
<name>A0A7V5LJC3_CALAY</name>
<keyword evidence="7 10" id="KW-0255">Endonuclease</keyword>
<evidence type="ECO:0000256" key="3">
    <source>
        <dbReference type="ARBA" id="ARBA00022801"/>
    </source>
</evidence>
<dbReference type="GO" id="GO:0004519">
    <property type="term" value="F:endonuclease activity"/>
    <property type="evidence" value="ECO:0007669"/>
    <property type="project" value="UniProtKB-UniRule"/>
</dbReference>
<keyword evidence="8" id="KW-0175">Coiled coil</keyword>
<comment type="subunit">
    <text evidence="7">Homodimer. Binds to stalled ribosomes, contacting rRNA.</text>
</comment>
<dbReference type="InterPro" id="IPR000432">
    <property type="entry name" value="DNA_mismatch_repair_MutS_C"/>
</dbReference>
<keyword evidence="7" id="KW-0540">Nuclease</keyword>
<evidence type="ECO:0000256" key="8">
    <source>
        <dbReference type="SAM" id="Coils"/>
    </source>
</evidence>
<dbReference type="EMBL" id="DRTD01000155">
    <property type="protein sequence ID" value="HHE54553.1"/>
    <property type="molecule type" value="Genomic_DNA"/>
</dbReference>
<keyword evidence="1 7" id="KW-0699">rRNA-binding</keyword>
<evidence type="ECO:0000256" key="4">
    <source>
        <dbReference type="ARBA" id="ARBA00022840"/>
    </source>
</evidence>
<dbReference type="GO" id="GO:0030983">
    <property type="term" value="F:mismatched DNA binding"/>
    <property type="evidence" value="ECO:0007669"/>
    <property type="project" value="InterPro"/>
</dbReference>
<dbReference type="SMART" id="SM00534">
    <property type="entry name" value="MUTSac"/>
    <property type="match status" value="1"/>
</dbReference>
<dbReference type="FunFam" id="3.40.50.300:FF:000830">
    <property type="entry name" value="Endonuclease MutS2"/>
    <property type="match status" value="1"/>
</dbReference>
<dbReference type="PROSITE" id="PS50828">
    <property type="entry name" value="SMR"/>
    <property type="match status" value="1"/>
</dbReference>
<keyword evidence="6 7" id="KW-0238">DNA-binding</keyword>
<dbReference type="GO" id="GO:0019843">
    <property type="term" value="F:rRNA binding"/>
    <property type="evidence" value="ECO:0007669"/>
    <property type="project" value="UniProtKB-UniRule"/>
</dbReference>
<evidence type="ECO:0000256" key="2">
    <source>
        <dbReference type="ARBA" id="ARBA00022741"/>
    </source>
</evidence>
<dbReference type="InterPro" id="IPR036187">
    <property type="entry name" value="DNA_mismatch_repair_MutS_sf"/>
</dbReference>
<dbReference type="SMART" id="SM00533">
    <property type="entry name" value="MUTSd"/>
    <property type="match status" value="1"/>
</dbReference>
<comment type="function">
    <text evidence="7">Endonuclease that is involved in the suppression of homologous recombination and thus may have a key role in the control of bacterial genetic diversity.</text>
</comment>
<dbReference type="EC" id="3.6.4.-" evidence="7"/>
<dbReference type="AlphaFoldDB" id="A0A7V5LJC3"/>
<sequence>MFGFEKAKETLEFDLILDWIAGGCVTDNGKVRLKSNQPFTESSALQQALAEVQDMRDVLQVEGGFPIWNFVDVRVLLNKIEPEASFLEIKEFLELQNFLELTREVIQFRKKMEDKYPSLQNILRQLQATDRLLQQIQFTIDPSGKIFDNASPELKAIRKEIQQIDNEIHIRLERLLKKYAEFLQEEYVTLRDGRFVLPVREFSVNKVPGIVHGQSGSGQTYFVEPMPIVDLNNQLQKLHAAEKKEEIKILKQLSRLTKEFQNELLINYNVLLDLDVLQAKARYANEFHCTAPNINKKFFIELKTAYHPILQKLHPDQVVPLNVHAGDDFNTLIISGPNAGGKTVALKTVGLIQLMFQCGFHVPVAEGSKLPITSQLFTVIGDDQSIENDLSTFSSHIKAIKFILDHVEENSLALIDEIGSGTEPGVGGALAIAILERLNQKGIITLATTHQNQLKVFATESEGVENAAMLFDMEKLTPLFTMEIGIPGSSYTFEICKRLGLDESIIERASEITGKDTFKLDRLLSDLAEKSRKYLQLTREVSIKQSELDSLLELYRIRSETLKKEMKKLDKEAKKRAAQLLADVNKKIEKAIKEIRESQGDRQVIKKARQSIEQLRSQLQSEEKKPQEKKIDIAELKAGQKVKSLQFNFEGVISKIFKSKKAVEIDRDGIKITVPIEDIELKGKAVAEKGKIEKSPTVSPVSNISNEVDLRGLTVDEALTELEAFLDKAQLSTWDEIRVIHGKGTGALRQAVHQYLQKSKLVQNFRLGSWGEGDTGVTIVKLKK</sequence>
<protein>
    <recommendedName>
        <fullName evidence="7">Endonuclease MutS2</fullName>
        <ecNumber evidence="7">3.1.-.-</ecNumber>
    </recommendedName>
    <alternativeName>
        <fullName evidence="7">Ribosome-associated protein quality control-upstream factor</fullName>
        <shortName evidence="7">RQC-upstream factor</shortName>
        <shortName evidence="7">RqcU</shortName>
        <ecNumber evidence="7">3.6.4.-</ecNumber>
    </alternativeName>
</protein>
<dbReference type="InterPro" id="IPR002625">
    <property type="entry name" value="Smr_dom"/>
</dbReference>
<dbReference type="PANTHER" id="PTHR48466">
    <property type="entry name" value="OS10G0509000 PROTEIN-RELATED"/>
    <property type="match status" value="1"/>
</dbReference>
<dbReference type="PIRSF" id="PIRSF005814">
    <property type="entry name" value="MutS_YshD"/>
    <property type="match status" value="1"/>
</dbReference>
<evidence type="ECO:0000256" key="6">
    <source>
        <dbReference type="ARBA" id="ARBA00023125"/>
    </source>
</evidence>
<evidence type="ECO:0000256" key="1">
    <source>
        <dbReference type="ARBA" id="ARBA00022730"/>
    </source>
</evidence>
<dbReference type="Pfam" id="PF01713">
    <property type="entry name" value="Smr"/>
    <property type="match status" value="1"/>
</dbReference>
<keyword evidence="3 7" id="KW-0378">Hydrolase</keyword>
<gene>
    <name evidence="7" type="primary">mutS2</name>
    <name evidence="7" type="synonym">rqcU</name>
    <name evidence="10" type="ORF">ENL21_02140</name>
</gene>
<dbReference type="HAMAP" id="MF_00092">
    <property type="entry name" value="MutS2"/>
    <property type="match status" value="1"/>
</dbReference>
<accession>A0A7V5LJC3</accession>
<dbReference type="Pfam" id="PF00488">
    <property type="entry name" value="MutS_V"/>
    <property type="match status" value="1"/>
</dbReference>
<keyword evidence="5 7" id="KW-0694">RNA-binding</keyword>
<dbReference type="InterPro" id="IPR005747">
    <property type="entry name" value="MutS2"/>
</dbReference>
<dbReference type="Gene3D" id="3.40.50.300">
    <property type="entry name" value="P-loop containing nucleotide triphosphate hydrolases"/>
    <property type="match status" value="1"/>
</dbReference>
<evidence type="ECO:0000256" key="7">
    <source>
        <dbReference type="HAMAP-Rule" id="MF_00092"/>
    </source>
</evidence>
<dbReference type="GO" id="GO:0006298">
    <property type="term" value="P:mismatch repair"/>
    <property type="evidence" value="ECO:0007669"/>
    <property type="project" value="InterPro"/>
</dbReference>
<comment type="caution">
    <text evidence="10">The sequence shown here is derived from an EMBL/GenBank/DDBJ whole genome shotgun (WGS) entry which is preliminary data.</text>
</comment>
<dbReference type="SUPFAM" id="SSF52540">
    <property type="entry name" value="P-loop containing nucleoside triphosphate hydrolases"/>
    <property type="match status" value="1"/>
</dbReference>
<feature type="domain" description="Smr" evidence="9">
    <location>
        <begin position="708"/>
        <end position="783"/>
    </location>
</feature>
<dbReference type="GO" id="GO:0043023">
    <property type="term" value="F:ribosomal large subunit binding"/>
    <property type="evidence" value="ECO:0007669"/>
    <property type="project" value="UniProtKB-UniRule"/>
</dbReference>
<dbReference type="GO" id="GO:0072344">
    <property type="term" value="P:rescue of stalled ribosome"/>
    <property type="evidence" value="ECO:0007669"/>
    <property type="project" value="UniProtKB-UniRule"/>
</dbReference>
<dbReference type="SUPFAM" id="SSF48334">
    <property type="entry name" value="DNA repair protein MutS, domain III"/>
    <property type="match status" value="1"/>
</dbReference>
<keyword evidence="2 7" id="KW-0547">Nucleotide-binding</keyword>
<dbReference type="PANTHER" id="PTHR48466:SF2">
    <property type="entry name" value="OS10G0509000 PROTEIN"/>
    <property type="match status" value="1"/>
</dbReference>
<dbReference type="SMART" id="SM00463">
    <property type="entry name" value="SMR"/>
    <property type="match status" value="1"/>
</dbReference>
<dbReference type="InterPro" id="IPR036063">
    <property type="entry name" value="Smr_dom_sf"/>
</dbReference>
<proteinExistence type="inferred from homology"/>
<dbReference type="InterPro" id="IPR027417">
    <property type="entry name" value="P-loop_NTPase"/>
</dbReference>
<comment type="function">
    <text evidence="7">Acts as a ribosome collision sensor, splitting the ribosome into its 2 subunits. Detects stalled/collided 70S ribosomes which it binds and splits by an ATP-hydrolysis driven conformational change. Acts upstream of the ribosome quality control system (RQC), a ribosome-associated complex that mediates the extraction of incompletely synthesized nascent chains from stalled ribosomes and their subsequent degradation. Probably generates substrates for RQC.</text>
</comment>
<comment type="similarity">
    <text evidence="7">Belongs to the DNA mismatch repair MutS family. MutS2 subfamily.</text>
</comment>
<dbReference type="GO" id="GO:0045910">
    <property type="term" value="P:negative regulation of DNA recombination"/>
    <property type="evidence" value="ECO:0007669"/>
    <property type="project" value="InterPro"/>
</dbReference>